<comment type="caution">
    <text evidence="1">The sequence shown here is derived from an EMBL/GenBank/DDBJ whole genome shotgun (WGS) entry which is preliminary data.</text>
</comment>
<dbReference type="Pfam" id="PF17963">
    <property type="entry name" value="Big_9"/>
    <property type="match status" value="2"/>
</dbReference>
<dbReference type="SUPFAM" id="SSF49464">
    <property type="entry name" value="Carboxypeptidase regulatory domain-like"/>
    <property type="match status" value="6"/>
</dbReference>
<sequence>PQGVLTVVAGEFISFDITPAPNHHIESVLVDNIDFGPIRSYPMLADDNHHITAIFASHETRSISGQIFDQDQPDLPLPDFHIQVFQNDTLQGSATSDSNGQYSVTGLPVASDLIVAVFPPPENIFYQGIYYNNKHSMLDANHVIVLSDNLQGFDLYVPKAPTEGFTGQVHDRNTGIASVEVYATSRDGSHCASAVTDADGHYELTGLYSDLFYRISAYDMINDKEYFFTLADNQTPGIDSPSSSAASANLAKWLTPTKPVLAHIDIILDPDSGAQIAGHVYLDGVPIHGIIVNAWSPNLRIGSTGITDDSGAYVLQGLFPVDSMAASNDGYLVEIVSDDYVYQAFPSPVATGQTDIDFHLENQSMMSGHVSDQQGEPLSGVLIQAVSTKDAWHKSAAASSDSKGNYTLILTPAPDYVIHASKADYGVQYYPHADTPENATVIDARSLTQSNIDFQLNSGASIQGNIYIGTTNTPASEGVWITIRSESDNFVDHCQTNAQGHYVMRGLDDNVSDYIIMVRHDDDMPVYYNDNGDTDVYNDSVYNRKYAGHVQPSDKNCNLILLPGYRIRGRILFDNTPVTGVTVEASSETTGGWGRMLSEDLGAWQYEISALPPGIYTVKVSGKDYQTSTKSITLMRQTSYLDFVLQLPQRQINGVIYGVNKGDILWVKAISLSQETESIQKLVGTDAALPFTLDQLQPADDYILYAYGQGYPEIYYPDQRILDDAHSIDLHNGNADNIVFHMPEKNNRHISGIIQFRDAHVNGEIIRISARSETNHHEKTISLVYTQGVPIQKYTIDSLVGASDYVVQISSEHCVDYYYPNAFSSADAQRVDTRIGNVEDVNFELISGGSIQGQITGVSGLDIQILANAHNLDVKAETTPLTDGHFSLHGLAETDYILSAHIQDLGVFYYHPYKTVRDIADSTPISIANNTISDLIFTISELQKISGIVKSEKGNALANVFVNCHSASLNFGASTYSNDNGEYEIPGLLVSTDYVVSAVPDNAADAYHVSLSLSNIAAGDTQVNFVLQAQDAFSIDGQIVDPLNQPLKRVMVEIQGMDDPNQYDRIRTDNEGMFTLQGLPQGSNYMLWVWPESNMPFAYYRVTQISIPTPKFFLIELNAATQFGGAIVDDFTNAPIADAEITVFSDQTGFFQTTRSTSEGLYTITNAPLTADYRIVVQHGSYLDQERQNISPHNQLNIAMSASGCIYGNLSSSQTGSPVADANVSVFAKSFDSAPDFIGTSRSKHNGRFEVCNLKIRDYNGNLVTDYQVDIVADGYPIQTKGGLSATTKVDFLLESHPQYELSGKIDDTLGLDIVLKIFDDTSTYIQSVGIENNTFQVSGLNPEKGYRINVTGWQTDEEPVINSWVAASGRLEDNESDGKIFATGDDIIIILSGTLPGKKRSVQTLSQGPGPVRHLRCLTHPYVNLSERLRNRSSSIPAEVTNRPNVAMTWDPPETDDIKGYYYSFDDKPGYKLTAKNTVKKPPIRTRKITSRDLKGDDMSYYFHVAPVDKAGRIGQTSSIAFRIDTQKPTNVNVALPKDTPSRDVLLALGANGASEMYISNVSNTSGGQWEKLTPKKQWQLSGDSGSKQVYVNFRDRAKNVAQTTGHTTLNVGANEHAITIKANAYGTVSPTQLVVSDKATPEIVITPNDGYEVSRMILDDRAVQYAGKGYIFSPVTQDHLLSVTFAPIEHMVYMASSDNGIMIPAGPVSVEHDHSLDIEFEPDTGFALSHITVDGSPHEITGQTFTLTHIQHDIHLTAHFKPAFTISATAGSNGTVEPKTAGVFGGKSQTFTFKPSPGYGVSLLWIDGDQVPIQGNRYTFYNVDDNHTLNVQFQTAQYEIVALSGANGTISPSGTLSVGGMSQKSFEMEPDDGYMIDQILIDNTPVSVSDNTYTFEDIADNHKIFATFRRLNYPPQVNSGTKTLNEDQRFEGRLTATDPNKQDVLTFLINKQPIHGSINLNAQTGDYVYQPGNNYYGSDSFQYQANDGLVSSTPATIDFNILPVNDAPEAHSETLSAKEDVAAFYTLTAHDIDNDELTFLLVSQPEKGQLTLTDPQNGYCVYRPYKDFVGRDAFTFKVTDAHLESNEATIEIMINNENDPPIIATQSLVIDEDSPYTMILSVTDP</sequence>
<dbReference type="Gene3D" id="2.60.40.10">
    <property type="entry name" value="Immunoglobulins"/>
    <property type="match status" value="1"/>
</dbReference>
<feature type="non-terminal residue" evidence="1">
    <location>
        <position position="1"/>
    </location>
</feature>
<accession>A0A1V1P5Q8</accession>
<dbReference type="EMBL" id="ATBP01000477">
    <property type="protein sequence ID" value="ETR70150.1"/>
    <property type="molecule type" value="Genomic_DNA"/>
</dbReference>
<evidence type="ECO:0000313" key="1">
    <source>
        <dbReference type="EMBL" id="ETR70150.1"/>
    </source>
</evidence>
<dbReference type="Gene3D" id="2.60.40.1120">
    <property type="entry name" value="Carboxypeptidase-like, regulatory domain"/>
    <property type="match status" value="4"/>
</dbReference>
<proteinExistence type="predicted"/>
<protein>
    <recommendedName>
        <fullName evidence="3">Fibronectin type-III domain-containing protein</fullName>
    </recommendedName>
</protein>
<organism evidence="1 2">
    <name type="scientific">Candidatus Magnetoglobus multicellularis str. Araruama</name>
    <dbReference type="NCBI Taxonomy" id="890399"/>
    <lineage>
        <taxon>Bacteria</taxon>
        <taxon>Pseudomonadati</taxon>
        <taxon>Thermodesulfobacteriota</taxon>
        <taxon>Desulfobacteria</taxon>
        <taxon>Desulfobacterales</taxon>
        <taxon>Desulfobacteraceae</taxon>
        <taxon>Candidatus Magnetoglobus</taxon>
    </lineage>
</organism>
<dbReference type="InterPro" id="IPR013783">
    <property type="entry name" value="Ig-like_fold"/>
</dbReference>
<gene>
    <name evidence="1" type="ORF">OMM_09027</name>
</gene>
<dbReference type="Pfam" id="PF13620">
    <property type="entry name" value="CarboxypepD_reg"/>
    <property type="match status" value="2"/>
</dbReference>
<dbReference type="Proteomes" id="UP000189670">
    <property type="component" value="Unassembled WGS sequence"/>
</dbReference>
<evidence type="ECO:0008006" key="3">
    <source>
        <dbReference type="Google" id="ProtNLM"/>
    </source>
</evidence>
<dbReference type="InterPro" id="IPR008969">
    <property type="entry name" value="CarboxyPept-like_regulatory"/>
</dbReference>
<dbReference type="Gene3D" id="2.60.40.3440">
    <property type="match status" value="2"/>
</dbReference>
<evidence type="ECO:0000313" key="2">
    <source>
        <dbReference type="Proteomes" id="UP000189670"/>
    </source>
</evidence>
<reference evidence="2" key="1">
    <citation type="submission" date="2012-11" db="EMBL/GenBank/DDBJ databases">
        <authorList>
            <person name="Lucero-Rivera Y.E."/>
            <person name="Tovar-Ramirez D."/>
        </authorList>
    </citation>
    <scope>NUCLEOTIDE SEQUENCE [LARGE SCALE GENOMIC DNA]</scope>
    <source>
        <strain evidence="2">Araruama</strain>
    </source>
</reference>
<dbReference type="NCBIfam" id="NF012211">
    <property type="entry name" value="tand_rpt_95"/>
    <property type="match status" value="2"/>
</dbReference>
<feature type="non-terminal residue" evidence="1">
    <location>
        <position position="2127"/>
    </location>
</feature>
<name>A0A1V1P5Q8_9BACT</name>